<dbReference type="KEGG" id="kim:G3T16_06125"/>
<evidence type="ECO:0000256" key="4">
    <source>
        <dbReference type="ARBA" id="ARBA00022692"/>
    </source>
</evidence>
<keyword evidence="9" id="KW-1185">Reference proteome</keyword>
<keyword evidence="3" id="KW-1003">Cell membrane</keyword>
<proteinExistence type="inferred from homology"/>
<keyword evidence="4 7" id="KW-0812">Transmembrane</keyword>
<dbReference type="Pfam" id="PF01899">
    <property type="entry name" value="MNHE"/>
    <property type="match status" value="1"/>
</dbReference>
<comment type="similarity">
    <text evidence="2">Belongs to the CPA3 antiporters (TC 2.A.63) subunit E family.</text>
</comment>
<comment type="subcellular location">
    <subcellularLocation>
        <location evidence="1">Cell membrane</location>
        <topology evidence="1">Multi-pass membrane protein</topology>
    </subcellularLocation>
</comment>
<gene>
    <name evidence="8" type="ORF">G3T16_06125</name>
</gene>
<feature type="transmembrane region" description="Helical" evidence="7">
    <location>
        <begin position="59"/>
        <end position="78"/>
    </location>
</feature>
<dbReference type="InterPro" id="IPR002758">
    <property type="entry name" value="Cation_antiport_E"/>
</dbReference>
<feature type="transmembrane region" description="Helical" evidence="7">
    <location>
        <begin position="29"/>
        <end position="47"/>
    </location>
</feature>
<sequence length="166" mass="17504">MLLLPTVLTRSLALYLLWWVLAEGERSGFVFGAVAAALVALLSLRIFGASAWSLRPWRLLRFAGYFVGLSVVAGLDVARRLLTPSLPVNPGCCSLITSLPPGGPRWLLANTLSLLPGTLTVTLDGEQLKLHCLDSASPVEASVRRTEAAIARLFGLPPAAAGAATS</sequence>
<accession>A0A6C0TZF7</accession>
<name>A0A6C0TZF7_9GAMM</name>
<keyword evidence="6 7" id="KW-0472">Membrane</keyword>
<dbReference type="PANTHER" id="PTHR34584:SF1">
    <property type="entry name" value="NA(+)_H(+) ANTIPORTER SUBUNIT E1"/>
    <property type="match status" value="1"/>
</dbReference>
<dbReference type="GO" id="GO:0008324">
    <property type="term" value="F:monoatomic cation transmembrane transporter activity"/>
    <property type="evidence" value="ECO:0007669"/>
    <property type="project" value="InterPro"/>
</dbReference>
<organism evidence="8 9">
    <name type="scientific">Kineobactrum salinum</name>
    <dbReference type="NCBI Taxonomy" id="2708301"/>
    <lineage>
        <taxon>Bacteria</taxon>
        <taxon>Pseudomonadati</taxon>
        <taxon>Pseudomonadota</taxon>
        <taxon>Gammaproteobacteria</taxon>
        <taxon>Cellvibrionales</taxon>
        <taxon>Halieaceae</taxon>
        <taxon>Kineobactrum</taxon>
    </lineage>
</organism>
<protein>
    <submittedName>
        <fullName evidence="8">Na+/H+ antiporter subunit E</fullName>
    </submittedName>
</protein>
<evidence type="ECO:0000256" key="5">
    <source>
        <dbReference type="ARBA" id="ARBA00022989"/>
    </source>
</evidence>
<reference evidence="8 9" key="1">
    <citation type="submission" date="2020-02" db="EMBL/GenBank/DDBJ databases">
        <title>Genome sequencing for Kineobactrum sp. M2.</title>
        <authorList>
            <person name="Park S.-J."/>
        </authorList>
    </citation>
    <scope>NUCLEOTIDE SEQUENCE [LARGE SCALE GENOMIC DNA]</scope>
    <source>
        <strain evidence="8 9">M2</strain>
    </source>
</reference>
<evidence type="ECO:0000256" key="1">
    <source>
        <dbReference type="ARBA" id="ARBA00004651"/>
    </source>
</evidence>
<evidence type="ECO:0000313" key="9">
    <source>
        <dbReference type="Proteomes" id="UP000477680"/>
    </source>
</evidence>
<dbReference type="Proteomes" id="UP000477680">
    <property type="component" value="Chromosome"/>
</dbReference>
<keyword evidence="5 7" id="KW-1133">Transmembrane helix</keyword>
<evidence type="ECO:0000256" key="6">
    <source>
        <dbReference type="ARBA" id="ARBA00023136"/>
    </source>
</evidence>
<dbReference type="GO" id="GO:0005886">
    <property type="term" value="C:plasma membrane"/>
    <property type="evidence" value="ECO:0007669"/>
    <property type="project" value="UniProtKB-SubCell"/>
</dbReference>
<evidence type="ECO:0000256" key="2">
    <source>
        <dbReference type="ARBA" id="ARBA00006228"/>
    </source>
</evidence>
<evidence type="ECO:0000313" key="8">
    <source>
        <dbReference type="EMBL" id="QIB65038.1"/>
    </source>
</evidence>
<dbReference type="RefSeq" id="WP_163494285.1">
    <property type="nucleotide sequence ID" value="NZ_CP048711.1"/>
</dbReference>
<dbReference type="PANTHER" id="PTHR34584">
    <property type="entry name" value="NA(+)/H(+) ANTIPORTER SUBUNIT E1"/>
    <property type="match status" value="1"/>
</dbReference>
<dbReference type="AlphaFoldDB" id="A0A6C0TZF7"/>
<evidence type="ECO:0000256" key="7">
    <source>
        <dbReference type="SAM" id="Phobius"/>
    </source>
</evidence>
<dbReference type="EMBL" id="CP048711">
    <property type="protein sequence ID" value="QIB65038.1"/>
    <property type="molecule type" value="Genomic_DNA"/>
</dbReference>
<evidence type="ECO:0000256" key="3">
    <source>
        <dbReference type="ARBA" id="ARBA00022475"/>
    </source>
</evidence>